<proteinExistence type="predicted"/>
<dbReference type="EMBL" id="KV417734">
    <property type="protein sequence ID" value="KZP08002.1"/>
    <property type="molecule type" value="Genomic_DNA"/>
</dbReference>
<evidence type="ECO:0000313" key="2">
    <source>
        <dbReference type="EMBL" id="KZP08002.1"/>
    </source>
</evidence>
<protein>
    <submittedName>
        <fullName evidence="2">Uncharacterized protein</fullName>
    </submittedName>
</protein>
<name>A0A165WXF3_9AGAM</name>
<keyword evidence="3" id="KW-1185">Reference proteome</keyword>
<gene>
    <name evidence="2" type="ORF">FIBSPDRAFT_965201</name>
</gene>
<accession>A0A165WXF3</accession>
<feature type="region of interest" description="Disordered" evidence="1">
    <location>
        <begin position="236"/>
        <end position="266"/>
    </location>
</feature>
<evidence type="ECO:0000256" key="1">
    <source>
        <dbReference type="SAM" id="MobiDB-lite"/>
    </source>
</evidence>
<evidence type="ECO:0000313" key="3">
    <source>
        <dbReference type="Proteomes" id="UP000076532"/>
    </source>
</evidence>
<dbReference type="AlphaFoldDB" id="A0A165WXF3"/>
<dbReference type="OrthoDB" id="2691608at2759"/>
<feature type="region of interest" description="Disordered" evidence="1">
    <location>
        <begin position="1"/>
        <end position="21"/>
    </location>
</feature>
<dbReference type="Proteomes" id="UP000076532">
    <property type="component" value="Unassembled WGS sequence"/>
</dbReference>
<sequence length="266" mass="30791">MQRPQATPSTPGRSSRQQNTRTVRALYGPSCVREWVQQQVPQPSNVDIAAERQRRRFNIRYDKQEYPASAGQNFLHPHFCHNVEDCQWAWHEGLCDVQDTVTGMARLADVVHIGFAVRAEWNPTVPVQLDNIEIVPTASRQVEQMDGWADVVIKMEDIFRREIALPHILQYSTKLKQIRPPPGHTLDDATRDLMHHPLQLHPDLQPAHRSWKSWKNERKRKNIRRFKSYSRETSRSLSRAVLGRSRQRNLSRGSRLKGGLSGHNGH</sequence>
<reference evidence="2 3" key="1">
    <citation type="journal article" date="2016" name="Mol. Biol. Evol.">
        <title>Comparative Genomics of Early-Diverging Mushroom-Forming Fungi Provides Insights into the Origins of Lignocellulose Decay Capabilities.</title>
        <authorList>
            <person name="Nagy L.G."/>
            <person name="Riley R."/>
            <person name="Tritt A."/>
            <person name="Adam C."/>
            <person name="Daum C."/>
            <person name="Floudas D."/>
            <person name="Sun H."/>
            <person name="Yadav J.S."/>
            <person name="Pangilinan J."/>
            <person name="Larsson K.H."/>
            <person name="Matsuura K."/>
            <person name="Barry K."/>
            <person name="Labutti K."/>
            <person name="Kuo R."/>
            <person name="Ohm R.A."/>
            <person name="Bhattacharya S.S."/>
            <person name="Shirouzu T."/>
            <person name="Yoshinaga Y."/>
            <person name="Martin F.M."/>
            <person name="Grigoriev I.V."/>
            <person name="Hibbett D.S."/>
        </authorList>
    </citation>
    <scope>NUCLEOTIDE SEQUENCE [LARGE SCALE GENOMIC DNA]</scope>
    <source>
        <strain evidence="2 3">CBS 109695</strain>
    </source>
</reference>
<organism evidence="2 3">
    <name type="scientific">Athelia psychrophila</name>
    <dbReference type="NCBI Taxonomy" id="1759441"/>
    <lineage>
        <taxon>Eukaryota</taxon>
        <taxon>Fungi</taxon>
        <taxon>Dikarya</taxon>
        <taxon>Basidiomycota</taxon>
        <taxon>Agaricomycotina</taxon>
        <taxon>Agaricomycetes</taxon>
        <taxon>Agaricomycetidae</taxon>
        <taxon>Atheliales</taxon>
        <taxon>Atheliaceae</taxon>
        <taxon>Athelia</taxon>
    </lineage>
</organism>